<dbReference type="EMBL" id="CP003928">
    <property type="protein sequence ID" value="AGJ62220.1"/>
    <property type="molecule type" value="Genomic_DNA"/>
</dbReference>
<evidence type="ECO:0000313" key="1">
    <source>
        <dbReference type="EMBL" id="AGJ62220.1"/>
    </source>
</evidence>
<name>M9UDE2_SACIS</name>
<organism>
    <name type="scientific">Saccharolobus islandicus LAL14/1</name>
    <dbReference type="NCBI Taxonomy" id="1241935"/>
    <lineage>
        <taxon>Archaea</taxon>
        <taxon>Thermoproteota</taxon>
        <taxon>Thermoprotei</taxon>
        <taxon>Sulfolobales</taxon>
        <taxon>Sulfolobaceae</taxon>
        <taxon>Saccharolobus</taxon>
    </lineage>
</organism>
<reference evidence="1 2" key="1">
    <citation type="journal article" date="2013" name="Open Biol.">
        <title>Genomics and genetics of Sulfolobus islandicus LAL14/1, a model hyperthermophilic archaeon.</title>
        <authorList>
            <person name="Jaubert C."/>
            <person name="Danioux C."/>
            <person name="Oberto J."/>
            <person name="Cortez D."/>
            <person name="Bize A."/>
            <person name="Krupovic M."/>
            <person name="She Q."/>
            <person name="Forterre P."/>
            <person name="Prangishvili D."/>
            <person name="Sezonov G."/>
        </authorList>
    </citation>
    <scope>NUCLEOTIDE SEQUENCE [LARGE SCALE GENOMIC DNA]</scope>
    <source>
        <strain evidence="1">LAL14/1</strain>
    </source>
</reference>
<dbReference type="Proteomes" id="UP000013006">
    <property type="component" value="Chromosome"/>
</dbReference>
<accession>M9UDE2</accession>
<sequence length="65" mass="7168">MQAVDFLGLRAIWELGLLKQEVGFYRGLGFIGFHTISYQSSALGLHQSHGAMPHSDLGESRIYGC</sequence>
<protein>
    <submittedName>
        <fullName evidence="1">Uncharacterized protein</fullName>
    </submittedName>
</protein>
<dbReference type="KEGG" id="sic:SiL_0762"/>
<dbReference type="HOGENOM" id="CLU_2839537_0_0_2"/>
<gene>
    <name evidence="1" type="ORF">SiL_0762</name>
</gene>
<dbReference type="AlphaFoldDB" id="M9UDE2"/>
<proteinExistence type="predicted"/>
<evidence type="ECO:0000313" key="2">
    <source>
        <dbReference type="Proteomes" id="UP000013006"/>
    </source>
</evidence>